<reference evidence="1 2" key="1">
    <citation type="submission" date="2020-04" db="EMBL/GenBank/DDBJ databases">
        <authorList>
            <person name="Yoon J."/>
        </authorList>
    </citation>
    <scope>NUCLEOTIDE SEQUENCE [LARGE SCALE GENOMIC DNA]</scope>
    <source>
        <strain evidence="1 2">KMU-115</strain>
    </source>
</reference>
<sequence length="58" mass="6395">MLFEDMQTLRASSEGACFIGAYGERVALAAIKAVNVPNTELPDPFHGEELRANLFINR</sequence>
<evidence type="ECO:0000313" key="1">
    <source>
        <dbReference type="EMBL" id="NKX46573.1"/>
    </source>
</evidence>
<accession>A0A7X6K161</accession>
<protein>
    <submittedName>
        <fullName evidence="1">Uncharacterized protein</fullName>
    </submittedName>
</protein>
<evidence type="ECO:0000313" key="2">
    <source>
        <dbReference type="Proteomes" id="UP000526408"/>
    </source>
</evidence>
<keyword evidence="2" id="KW-1185">Reference proteome</keyword>
<dbReference type="EMBL" id="JAAZQQ010000008">
    <property type="protein sequence ID" value="NKX46573.1"/>
    <property type="molecule type" value="Genomic_DNA"/>
</dbReference>
<proteinExistence type="predicted"/>
<dbReference type="Proteomes" id="UP000526408">
    <property type="component" value="Unassembled WGS sequence"/>
</dbReference>
<organism evidence="1 2">
    <name type="scientific">Roseicyclus persicicus</name>
    <dbReference type="NCBI Taxonomy" id="2650661"/>
    <lineage>
        <taxon>Bacteria</taxon>
        <taxon>Pseudomonadati</taxon>
        <taxon>Pseudomonadota</taxon>
        <taxon>Alphaproteobacteria</taxon>
        <taxon>Rhodobacterales</taxon>
        <taxon>Roseobacteraceae</taxon>
        <taxon>Roseicyclus</taxon>
    </lineage>
</organism>
<gene>
    <name evidence="1" type="ORF">HCU73_18450</name>
</gene>
<comment type="caution">
    <text evidence="1">The sequence shown here is derived from an EMBL/GenBank/DDBJ whole genome shotgun (WGS) entry which is preliminary data.</text>
</comment>
<name>A0A7X6K161_9RHOB</name>
<dbReference type="AlphaFoldDB" id="A0A7X6K161"/>